<dbReference type="Proteomes" id="UP000034705">
    <property type="component" value="Unassembled WGS sequence"/>
</dbReference>
<dbReference type="Pfam" id="PF09136">
    <property type="entry name" value="Glucodextran_B"/>
    <property type="match status" value="1"/>
</dbReference>
<keyword evidence="1" id="KW-0812">Transmembrane</keyword>
<dbReference type="InterPro" id="IPR001387">
    <property type="entry name" value="Cro/C1-type_HTH"/>
</dbReference>
<evidence type="ECO:0000313" key="2">
    <source>
        <dbReference type="EMBL" id="KKU32483.1"/>
    </source>
</evidence>
<dbReference type="CDD" id="cd00093">
    <property type="entry name" value="HTH_XRE"/>
    <property type="match status" value="1"/>
</dbReference>
<reference evidence="2 3" key="1">
    <citation type="journal article" date="2015" name="Nature">
        <title>rRNA introns, odd ribosomes, and small enigmatic genomes across a large radiation of phyla.</title>
        <authorList>
            <person name="Brown C.T."/>
            <person name="Hug L.A."/>
            <person name="Thomas B.C."/>
            <person name="Sharon I."/>
            <person name="Castelle C.J."/>
            <person name="Singh A."/>
            <person name="Wilkins M.J."/>
            <person name="Williams K.H."/>
            <person name="Banfield J.F."/>
        </authorList>
    </citation>
    <scope>NUCLEOTIDE SEQUENCE [LARGE SCALE GENOMIC DNA]</scope>
</reference>
<dbReference type="PANTHER" id="PTHR34475:SF1">
    <property type="entry name" value="CYTOSKELETON PROTEIN RODZ"/>
    <property type="match status" value="1"/>
</dbReference>
<comment type="caution">
    <text evidence="2">The sequence shown here is derived from an EMBL/GenBank/DDBJ whole genome shotgun (WGS) entry which is preliminary data.</text>
</comment>
<dbReference type="Gene3D" id="2.60.40.10">
    <property type="entry name" value="Immunoglobulins"/>
    <property type="match status" value="1"/>
</dbReference>
<gene>
    <name evidence="2" type="ORF">UX45_C0016G0019</name>
</gene>
<keyword evidence="1" id="KW-0472">Membrane</keyword>
<protein>
    <submittedName>
        <fullName evidence="2">Transcriptional regulator, XRE family</fullName>
    </submittedName>
</protein>
<dbReference type="Pfam" id="PF13413">
    <property type="entry name" value="HTH_25"/>
    <property type="match status" value="1"/>
</dbReference>
<dbReference type="InterPro" id="IPR050400">
    <property type="entry name" value="Bact_Cytoskel_RodZ"/>
</dbReference>
<dbReference type="GO" id="GO:0003677">
    <property type="term" value="F:DNA binding"/>
    <property type="evidence" value="ECO:0007669"/>
    <property type="project" value="InterPro"/>
</dbReference>
<sequence length="224" mass="25553">MAFVIRKLQEGVTLGEKLREMRQAAHLTLSELAMLTKIQKRFLEAFEKGDYSSLPAPLYARQYLKTYIQTLGGDISYYLELFEKEHGTCDCIAHARLPRQRTGSKQLRLTGKALRMTIIFFVVALISVYLGHQIFSLLQPPSLMVTEPYDGFISPSPTITISGQTEKGVTLFVNKQKIVLEQEGTFHAEIILERGVNIIEFEARKRYSRPATEYRRVIFETEGG</sequence>
<evidence type="ECO:0000313" key="3">
    <source>
        <dbReference type="Proteomes" id="UP000034705"/>
    </source>
</evidence>
<dbReference type="PANTHER" id="PTHR34475">
    <property type="match status" value="1"/>
</dbReference>
<dbReference type="Gene3D" id="1.10.260.40">
    <property type="entry name" value="lambda repressor-like DNA-binding domains"/>
    <property type="match status" value="1"/>
</dbReference>
<keyword evidence="1" id="KW-1133">Transmembrane helix</keyword>
<evidence type="ECO:0000256" key="1">
    <source>
        <dbReference type="SAM" id="Phobius"/>
    </source>
</evidence>
<dbReference type="AlphaFoldDB" id="A0A0G1RR90"/>
<proteinExistence type="predicted"/>
<name>A0A0G1RR90_9BACT</name>
<feature type="transmembrane region" description="Helical" evidence="1">
    <location>
        <begin position="113"/>
        <end position="132"/>
    </location>
</feature>
<dbReference type="InterPro" id="IPR010982">
    <property type="entry name" value="Lambda_DNA-bd_dom_sf"/>
</dbReference>
<organism evidence="2 3">
    <name type="scientific">Candidatus Uhrbacteria bacterium GW2011_GWF2_46_218</name>
    <dbReference type="NCBI Taxonomy" id="1619001"/>
    <lineage>
        <taxon>Bacteria</taxon>
        <taxon>Candidatus Uhriibacteriota</taxon>
    </lineage>
</organism>
<accession>A0A0G1RR90</accession>
<dbReference type="EMBL" id="LCMG01000016">
    <property type="protein sequence ID" value="KKU32483.1"/>
    <property type="molecule type" value="Genomic_DNA"/>
</dbReference>
<dbReference type="SUPFAM" id="SSF47413">
    <property type="entry name" value="lambda repressor-like DNA-binding domains"/>
    <property type="match status" value="1"/>
</dbReference>
<dbReference type="InterPro" id="IPR013783">
    <property type="entry name" value="Ig-like_fold"/>
</dbReference>